<accession>A0A382M5T1</accession>
<dbReference type="SUPFAM" id="SSF51556">
    <property type="entry name" value="Metallo-dependent hydrolases"/>
    <property type="match status" value="1"/>
</dbReference>
<dbReference type="Gene3D" id="3.10.310.70">
    <property type="match status" value="1"/>
</dbReference>
<gene>
    <name evidence="2" type="ORF">METZ01_LOCUS296832</name>
</gene>
<proteinExistence type="predicted"/>
<dbReference type="PANTHER" id="PTHR22642">
    <property type="entry name" value="IMIDAZOLONEPROPIONASE"/>
    <property type="match status" value="1"/>
</dbReference>
<evidence type="ECO:0000313" key="2">
    <source>
        <dbReference type="EMBL" id="SVC43978.1"/>
    </source>
</evidence>
<dbReference type="AlphaFoldDB" id="A0A382M5T1"/>
<dbReference type="InterPro" id="IPR032466">
    <property type="entry name" value="Metal_Hydrolase"/>
</dbReference>
<dbReference type="SUPFAM" id="SSF51338">
    <property type="entry name" value="Composite domain of metallo-dependent hydrolases"/>
    <property type="match status" value="1"/>
</dbReference>
<protein>
    <recommendedName>
        <fullName evidence="1">Amidohydrolase 3 domain-containing protein</fullName>
    </recommendedName>
</protein>
<dbReference type="GO" id="GO:0016810">
    <property type="term" value="F:hydrolase activity, acting on carbon-nitrogen (but not peptide) bonds"/>
    <property type="evidence" value="ECO:0007669"/>
    <property type="project" value="InterPro"/>
</dbReference>
<dbReference type="InterPro" id="IPR011059">
    <property type="entry name" value="Metal-dep_hydrolase_composite"/>
</dbReference>
<name>A0A382M5T1_9ZZZZ</name>
<reference evidence="2" key="1">
    <citation type="submission" date="2018-05" db="EMBL/GenBank/DDBJ databases">
        <authorList>
            <person name="Lanie J.A."/>
            <person name="Ng W.-L."/>
            <person name="Kazmierczak K.M."/>
            <person name="Andrzejewski T.M."/>
            <person name="Davidsen T.M."/>
            <person name="Wayne K.J."/>
            <person name="Tettelin H."/>
            <person name="Glass J.I."/>
            <person name="Rusch D."/>
            <person name="Podicherti R."/>
            <person name="Tsui H.-C.T."/>
            <person name="Winkler M.E."/>
        </authorList>
    </citation>
    <scope>NUCLEOTIDE SEQUENCE</scope>
</reference>
<evidence type="ECO:0000259" key="1">
    <source>
        <dbReference type="Pfam" id="PF07969"/>
    </source>
</evidence>
<organism evidence="2">
    <name type="scientific">marine metagenome</name>
    <dbReference type="NCBI Taxonomy" id="408172"/>
    <lineage>
        <taxon>unclassified sequences</taxon>
        <taxon>metagenomes</taxon>
        <taxon>ecological metagenomes</taxon>
    </lineage>
</organism>
<dbReference type="EMBL" id="UINC01091313">
    <property type="protein sequence ID" value="SVC43978.1"/>
    <property type="molecule type" value="Genomic_DNA"/>
</dbReference>
<dbReference type="Pfam" id="PF07969">
    <property type="entry name" value="Amidohydro_3"/>
    <property type="match status" value="1"/>
</dbReference>
<sequence length="255" mass="27964">VKKTLLLSTLLTIILSSCSENKSCNAADLVFINTSIYTVNESNPKAEALAILGDTIVFVGSNNLAKDYQCGQAKVVDLSSSYIFPGFVDSHAHLKGIGYRESSLNLQGINSLKEMLTTVEIFANNIPSGEWIVGRGWIEKVWPEKRFPTRHDLDRFSLDKPVILERADGHAVVVNSLALKLAGITSDSQDPHGGRIEKDEKGEPTGMLVDRATTLVEKLIPKRTRQEDKKDLQVGINRNVSLGWTQVQIAGGTFS</sequence>
<dbReference type="PANTHER" id="PTHR22642:SF2">
    <property type="entry name" value="PROTEIN LONG AFTER FAR-RED 3"/>
    <property type="match status" value="1"/>
</dbReference>
<dbReference type="Gene3D" id="2.30.40.10">
    <property type="entry name" value="Urease, subunit C, domain 1"/>
    <property type="match status" value="1"/>
</dbReference>
<feature type="non-terminal residue" evidence="2">
    <location>
        <position position="255"/>
    </location>
</feature>
<dbReference type="InterPro" id="IPR013108">
    <property type="entry name" value="Amidohydro_3"/>
</dbReference>
<feature type="domain" description="Amidohydrolase 3" evidence="1">
    <location>
        <begin position="74"/>
        <end position="250"/>
    </location>
</feature>
<feature type="non-terminal residue" evidence="2">
    <location>
        <position position="1"/>
    </location>
</feature>